<gene>
    <name evidence="1" type="ORF">E4656_03725</name>
</gene>
<accession>A0A4Z0WI33</accession>
<proteinExistence type="predicted"/>
<dbReference type="OrthoDB" id="9778801at2"/>
<comment type="caution">
    <text evidence="1">The sequence shown here is derived from an EMBL/GenBank/DDBJ whole genome shotgun (WGS) entry which is preliminary data.</text>
</comment>
<dbReference type="RefSeq" id="WP_135481283.1">
    <property type="nucleotide sequence ID" value="NZ_SRMF01000001.1"/>
</dbReference>
<dbReference type="AlphaFoldDB" id="A0A4Z0WI33"/>
<evidence type="ECO:0000313" key="1">
    <source>
        <dbReference type="EMBL" id="TGG95537.1"/>
    </source>
</evidence>
<keyword evidence="2" id="KW-1185">Reference proteome</keyword>
<dbReference type="Proteomes" id="UP000297475">
    <property type="component" value="Unassembled WGS sequence"/>
</dbReference>
<organism evidence="1 2">
    <name type="scientific">Natronospirillum operosum</name>
    <dbReference type="NCBI Taxonomy" id="2759953"/>
    <lineage>
        <taxon>Bacteria</taxon>
        <taxon>Pseudomonadati</taxon>
        <taxon>Pseudomonadota</taxon>
        <taxon>Gammaproteobacteria</taxon>
        <taxon>Oceanospirillales</taxon>
        <taxon>Natronospirillaceae</taxon>
        <taxon>Natronospirillum</taxon>
    </lineage>
</organism>
<protein>
    <submittedName>
        <fullName evidence="1">DUF1365 domain-containing protein</fullName>
    </submittedName>
</protein>
<dbReference type="PANTHER" id="PTHR33973">
    <property type="entry name" value="OS07G0153300 PROTEIN"/>
    <property type="match status" value="1"/>
</dbReference>
<sequence>MSEHLHSGLYEGIVTHRRWRPREHSLSYRVYMMYTDLAELEQITARHPLWSQGRRNLSWFRRADYYGDPAQPLATALLDLMEERTGYRPDGAIRMLTQWRTWGVGFSPVTFYYLFDADDDHTPVAIIPEVTNTPWNDRYQYVLTTRPLDGGVPPVEQNDGLWHYEVDKAFHVSPFFPLDHTYHWQFGVPGRQLRMHLQNNDSEGRIFVATMALQRHEVNRKNLGRVLRQYPMMTWTVLWGIYLNALKLWLKRVPYFAHPPGGVK</sequence>
<name>A0A4Z0WI33_9GAMM</name>
<evidence type="ECO:0000313" key="2">
    <source>
        <dbReference type="Proteomes" id="UP000297475"/>
    </source>
</evidence>
<dbReference type="Pfam" id="PF07103">
    <property type="entry name" value="DUF1365"/>
    <property type="match status" value="1"/>
</dbReference>
<dbReference type="InterPro" id="IPR010775">
    <property type="entry name" value="DUF1365"/>
</dbReference>
<dbReference type="PANTHER" id="PTHR33973:SF4">
    <property type="entry name" value="OS07G0153300 PROTEIN"/>
    <property type="match status" value="1"/>
</dbReference>
<reference evidence="1 2" key="1">
    <citation type="submission" date="2019-04" db="EMBL/GenBank/DDBJ databases">
        <title>Natronospirillum operosus gen. nov., sp. nov., a haloalkaliphilic satellite isolated from decaying biomass of laboratory culture of cyanobacterium Geitlerinema sp. and proposal of Natronospirillaceae fam. nov. and Saccharospirillaceae fam. nov.</title>
        <authorList>
            <person name="Kevbrin V."/>
            <person name="Boltyanskaya Y."/>
            <person name="Koziaeva V."/>
            <person name="Grouzdev D.S."/>
            <person name="Park M."/>
            <person name="Cho J."/>
        </authorList>
    </citation>
    <scope>NUCLEOTIDE SEQUENCE [LARGE SCALE GENOMIC DNA]</scope>
    <source>
        <strain evidence="1 2">G-116</strain>
    </source>
</reference>
<dbReference type="EMBL" id="SRMF01000001">
    <property type="protein sequence ID" value="TGG95537.1"/>
    <property type="molecule type" value="Genomic_DNA"/>
</dbReference>